<dbReference type="Gene3D" id="1.25.10.10">
    <property type="entry name" value="Leucine-rich Repeat Variant"/>
    <property type="match status" value="2"/>
</dbReference>
<name>A0AAW1P5S3_9CHLO</name>
<sequence length="725" mass="78094">MIDKHVVSELWAQLHSGDDHQQVLAAQHIRDLCEEKEDYRLEFAQVGAVVPLVGLLEDHNKASTLNSVEALAALAQTEAVREAIREAGGINNLVGVLQQGLADLGADLVKAAVRALLVLSVDDVSQGVVTSAGGLPCIVKLLSSDDTEVTEQAARLTGRLAYHEHNKNALRDAGAITALLKILRVAKTPPKLQELVAQALTILAVNNEVNQDFIRDQYGIAPLVKLLEATPYTSVTLAAADAVRAMAMNNDGNKNAIRENWGIPLLVRMLSAQEGSAAIEKAVDCLRILTTGNEANKIALFTIPAAVPALVKLMGPSQTDQIITERAAAVIGNLSSGQEYFTAIRESGALQTLVHLLDSGPDSRITEIAAKTLANMAVKDSNRTGIRLAGGIPPLMRLLVERPSEQVLLAADEALRRVQVSDVERNAILDTFRYMENHYASRATSGSAASPSTQVDSEAVLANGSADPNAPKPFTRYSPTEVASLLKDVGVRDGGAIEENGITGGDLLDLSPEEMRQDLGLSPLQVKKVLRVQESFELFSSMMRTQGGAELTVVELRGWLTRMGRSESDADAIVTGFRESLRRSSLAFLTFADFARGYQWLLRTLAFMAQAAEHGFSMARLPSFRSMQSGEWHAPGAARYFAGDACHQSQEPQLLDVPFGASISPMIECSGDLNALLESQLHLRDSAPCNERRSSMECSFPHLPLIRQAAVRAAAQTDLSAAWLP</sequence>
<dbReference type="Pfam" id="PF00514">
    <property type="entry name" value="Arm"/>
    <property type="match status" value="2"/>
</dbReference>
<dbReference type="Proteomes" id="UP001465755">
    <property type="component" value="Unassembled WGS sequence"/>
</dbReference>
<protein>
    <submittedName>
        <fullName evidence="2">Uncharacterized protein</fullName>
    </submittedName>
</protein>
<dbReference type="AlphaFoldDB" id="A0AAW1P5S3"/>
<comment type="caution">
    <text evidence="2">The sequence shown here is derived from an EMBL/GenBank/DDBJ whole genome shotgun (WGS) entry which is preliminary data.</text>
</comment>
<reference evidence="2 3" key="1">
    <citation type="journal article" date="2024" name="Nat. Commun.">
        <title>Phylogenomics reveals the evolutionary origins of lichenization in chlorophyte algae.</title>
        <authorList>
            <person name="Puginier C."/>
            <person name="Libourel C."/>
            <person name="Otte J."/>
            <person name="Skaloud P."/>
            <person name="Haon M."/>
            <person name="Grisel S."/>
            <person name="Petersen M."/>
            <person name="Berrin J.G."/>
            <person name="Delaux P.M."/>
            <person name="Dal Grande F."/>
            <person name="Keller J."/>
        </authorList>
    </citation>
    <scope>NUCLEOTIDE SEQUENCE [LARGE SCALE GENOMIC DNA]</scope>
    <source>
        <strain evidence="2 3">SAG 2036</strain>
    </source>
</reference>
<dbReference type="SMART" id="SM00185">
    <property type="entry name" value="ARM"/>
    <property type="match status" value="9"/>
</dbReference>
<dbReference type="InterPro" id="IPR011989">
    <property type="entry name" value="ARM-like"/>
</dbReference>
<dbReference type="EMBL" id="JALJOQ010000054">
    <property type="protein sequence ID" value="KAK9804046.1"/>
    <property type="molecule type" value="Genomic_DNA"/>
</dbReference>
<feature type="repeat" description="ARM" evidence="1">
    <location>
        <begin position="133"/>
        <end position="175"/>
    </location>
</feature>
<dbReference type="PANTHER" id="PTHR46241">
    <property type="entry name" value="ARMADILLO REPEAT-CONTAINING PROTEIN 4 ARMC4"/>
    <property type="match status" value="1"/>
</dbReference>
<dbReference type="InterPro" id="IPR016024">
    <property type="entry name" value="ARM-type_fold"/>
</dbReference>
<organism evidence="2 3">
    <name type="scientific">Symbiochloris irregularis</name>
    <dbReference type="NCBI Taxonomy" id="706552"/>
    <lineage>
        <taxon>Eukaryota</taxon>
        <taxon>Viridiplantae</taxon>
        <taxon>Chlorophyta</taxon>
        <taxon>core chlorophytes</taxon>
        <taxon>Trebouxiophyceae</taxon>
        <taxon>Trebouxiales</taxon>
        <taxon>Trebouxiaceae</taxon>
        <taxon>Symbiochloris</taxon>
    </lineage>
</organism>
<feature type="repeat" description="ARM" evidence="1">
    <location>
        <begin position="305"/>
        <end position="349"/>
    </location>
</feature>
<proteinExistence type="predicted"/>
<accession>A0AAW1P5S3</accession>
<dbReference type="SUPFAM" id="SSF48371">
    <property type="entry name" value="ARM repeat"/>
    <property type="match status" value="2"/>
</dbReference>
<feature type="repeat" description="ARM" evidence="1">
    <location>
        <begin position="348"/>
        <end position="391"/>
    </location>
</feature>
<evidence type="ECO:0000256" key="1">
    <source>
        <dbReference type="PROSITE-ProRule" id="PRU00259"/>
    </source>
</evidence>
<dbReference type="InterPro" id="IPR000225">
    <property type="entry name" value="Armadillo"/>
</dbReference>
<feature type="repeat" description="ARM" evidence="1">
    <location>
        <begin position="88"/>
        <end position="134"/>
    </location>
</feature>
<keyword evidence="3" id="KW-1185">Reference proteome</keyword>
<gene>
    <name evidence="2" type="ORF">WJX73_007880</name>
</gene>
<evidence type="ECO:0000313" key="3">
    <source>
        <dbReference type="Proteomes" id="UP001465755"/>
    </source>
</evidence>
<dbReference type="PANTHER" id="PTHR46241:SF1">
    <property type="entry name" value="OUTER DYNEIN ARM-DOCKING COMPLEX SUBUNIT 2"/>
    <property type="match status" value="1"/>
</dbReference>
<feature type="repeat" description="ARM" evidence="1">
    <location>
        <begin position="174"/>
        <end position="208"/>
    </location>
</feature>
<dbReference type="PROSITE" id="PS50176">
    <property type="entry name" value="ARM_REPEAT"/>
    <property type="match status" value="5"/>
</dbReference>
<evidence type="ECO:0000313" key="2">
    <source>
        <dbReference type="EMBL" id="KAK9804046.1"/>
    </source>
</evidence>